<proteinExistence type="predicted"/>
<name>A0A6J6X648_9ZZZZ</name>
<reference evidence="1" key="1">
    <citation type="submission" date="2020-05" db="EMBL/GenBank/DDBJ databases">
        <authorList>
            <person name="Chiriac C."/>
            <person name="Salcher M."/>
            <person name="Ghai R."/>
            <person name="Kavagutti S V."/>
        </authorList>
    </citation>
    <scope>NUCLEOTIDE SEQUENCE</scope>
</reference>
<dbReference type="EMBL" id="CAFAAB010000156">
    <property type="protein sequence ID" value="CAB4791004.1"/>
    <property type="molecule type" value="Genomic_DNA"/>
</dbReference>
<gene>
    <name evidence="1" type="ORF">UFOPK2958_01196</name>
</gene>
<evidence type="ECO:0000313" key="1">
    <source>
        <dbReference type="EMBL" id="CAB4791004.1"/>
    </source>
</evidence>
<dbReference type="AlphaFoldDB" id="A0A6J6X648"/>
<protein>
    <submittedName>
        <fullName evidence="1">Unannotated protein</fullName>
    </submittedName>
</protein>
<sequence>MEVRVDGKDVDLVTGDPLVTEIAEAGHSQLVPVGKSSPPFVVEPRVGAQPRRVGEVVQRHEGAQTPIADRLENRAVVRNGRFVNRSR</sequence>
<organism evidence="1">
    <name type="scientific">freshwater metagenome</name>
    <dbReference type="NCBI Taxonomy" id="449393"/>
    <lineage>
        <taxon>unclassified sequences</taxon>
        <taxon>metagenomes</taxon>
        <taxon>ecological metagenomes</taxon>
    </lineage>
</organism>
<accession>A0A6J6X648</accession>